<dbReference type="GO" id="GO:0005763">
    <property type="term" value="C:mitochondrial small ribosomal subunit"/>
    <property type="evidence" value="ECO:0007669"/>
    <property type="project" value="TreeGrafter"/>
</dbReference>
<dbReference type="OrthoDB" id="10254627at2759"/>
<name>A0A443SEP7_9ACAR</name>
<evidence type="ECO:0000313" key="5">
    <source>
        <dbReference type="Proteomes" id="UP000288716"/>
    </source>
</evidence>
<dbReference type="PANTHER" id="PTHR21569:SF1">
    <property type="entry name" value="SMALL RIBOSOMAL SUBUNIT PROTEIN US9M"/>
    <property type="match status" value="1"/>
</dbReference>
<keyword evidence="5" id="KW-1185">Reference proteome</keyword>
<protein>
    <submittedName>
        <fullName evidence="4">28S ribosomal protein S9-like protein</fullName>
    </submittedName>
</protein>
<keyword evidence="2 4" id="KW-0689">Ribosomal protein</keyword>
<dbReference type="VEuPathDB" id="VectorBase:LDEU006068"/>
<proteinExistence type="inferred from homology"/>
<reference evidence="4 5" key="1">
    <citation type="journal article" date="2018" name="Gigascience">
        <title>Genomes of trombidid mites reveal novel predicted allergens and laterally-transferred genes associated with secondary metabolism.</title>
        <authorList>
            <person name="Dong X."/>
            <person name="Chaisiri K."/>
            <person name="Xia D."/>
            <person name="Armstrong S.D."/>
            <person name="Fang Y."/>
            <person name="Donnelly M.J."/>
            <person name="Kadowaki T."/>
            <person name="McGarry J.W."/>
            <person name="Darby A.C."/>
            <person name="Makepeace B.L."/>
        </authorList>
    </citation>
    <scope>NUCLEOTIDE SEQUENCE [LARGE SCALE GENOMIC DNA]</scope>
    <source>
        <strain evidence="4">UoL-UT</strain>
    </source>
</reference>
<comment type="similarity">
    <text evidence="1">Belongs to the universal ribosomal protein uS9 family.</text>
</comment>
<keyword evidence="3" id="KW-0687">Ribonucleoprotein</keyword>
<accession>A0A443SEP7</accession>
<dbReference type="Proteomes" id="UP000288716">
    <property type="component" value="Unassembled WGS sequence"/>
</dbReference>
<dbReference type="InterPro" id="IPR020568">
    <property type="entry name" value="Ribosomal_Su5_D2-typ_SF"/>
</dbReference>
<evidence type="ECO:0000313" key="4">
    <source>
        <dbReference type="EMBL" id="RWS25972.1"/>
    </source>
</evidence>
<dbReference type="GO" id="GO:0003735">
    <property type="term" value="F:structural constituent of ribosome"/>
    <property type="evidence" value="ECO:0007669"/>
    <property type="project" value="InterPro"/>
</dbReference>
<dbReference type="AlphaFoldDB" id="A0A443SEP7"/>
<evidence type="ECO:0000256" key="2">
    <source>
        <dbReference type="ARBA" id="ARBA00022980"/>
    </source>
</evidence>
<dbReference type="EMBL" id="NCKV01003184">
    <property type="protein sequence ID" value="RWS25972.1"/>
    <property type="molecule type" value="Genomic_DNA"/>
</dbReference>
<dbReference type="SUPFAM" id="SSF54211">
    <property type="entry name" value="Ribosomal protein S5 domain 2-like"/>
    <property type="match status" value="1"/>
</dbReference>
<dbReference type="STRING" id="299467.A0A443SEP7"/>
<organism evidence="4 5">
    <name type="scientific">Leptotrombidium deliense</name>
    <dbReference type="NCBI Taxonomy" id="299467"/>
    <lineage>
        <taxon>Eukaryota</taxon>
        <taxon>Metazoa</taxon>
        <taxon>Ecdysozoa</taxon>
        <taxon>Arthropoda</taxon>
        <taxon>Chelicerata</taxon>
        <taxon>Arachnida</taxon>
        <taxon>Acari</taxon>
        <taxon>Acariformes</taxon>
        <taxon>Trombidiformes</taxon>
        <taxon>Prostigmata</taxon>
        <taxon>Anystina</taxon>
        <taxon>Parasitengona</taxon>
        <taxon>Trombiculoidea</taxon>
        <taxon>Trombiculidae</taxon>
        <taxon>Leptotrombidium</taxon>
    </lineage>
</organism>
<dbReference type="PANTHER" id="PTHR21569">
    <property type="entry name" value="RIBOSOMAL PROTEIN S9"/>
    <property type="match status" value="1"/>
</dbReference>
<dbReference type="InterPro" id="IPR014721">
    <property type="entry name" value="Ribsml_uS5_D2-typ_fold_subgr"/>
</dbReference>
<gene>
    <name evidence="4" type="ORF">B4U80_10840</name>
</gene>
<dbReference type="GO" id="GO:0006412">
    <property type="term" value="P:translation"/>
    <property type="evidence" value="ECO:0007669"/>
    <property type="project" value="InterPro"/>
</dbReference>
<evidence type="ECO:0000256" key="3">
    <source>
        <dbReference type="ARBA" id="ARBA00023274"/>
    </source>
</evidence>
<dbReference type="Gene3D" id="3.30.230.10">
    <property type="match status" value="1"/>
</dbReference>
<dbReference type="InterPro" id="IPR000754">
    <property type="entry name" value="Ribosomal_uS9"/>
</dbReference>
<comment type="caution">
    <text evidence="4">The sequence shown here is derived from an EMBL/GenBank/DDBJ whole genome shotgun (WGS) entry which is preliminary data.</text>
</comment>
<dbReference type="Pfam" id="PF00380">
    <property type="entry name" value="Ribosomal_S9"/>
    <property type="match status" value="1"/>
</dbReference>
<evidence type="ECO:0000256" key="1">
    <source>
        <dbReference type="ARBA" id="ARBA00005251"/>
    </source>
</evidence>
<dbReference type="GO" id="GO:0003723">
    <property type="term" value="F:RNA binding"/>
    <property type="evidence" value="ECO:0007669"/>
    <property type="project" value="TreeGrafter"/>
</dbReference>
<sequence length="425" mass="49308">MFAIREKQGVILRQCITSIAAFKGKRNELLNQKRAVCALINSKRCCASVSQNKIASNFIPNQLEVPEDGDDKIQNISKAMEAYLKNAKAYDQFMQERREEYEIGKRHLCNIMGWDPNAITQKDVDSAIEYLMPSGLFDLNARPVMYPPELIYEKKKEAEFDIQGRPHHQMFYTGKPNYYKLLHDIFAKFLYLNEFEDKMIKNGVIEPHPESKATLLDSEWLSLKELKDMLLEDINQEEYNYLIRVFENILDHPYSTKVADFLKQYRKEKISVSSLVEIPPLMYTEDGRAYITAEGSRKYIKAKVTVWGNGTGKITINGCHNMLYFPHFKEREQVMFPLQYTGLLMKVDVEINVHSWGPSHTDVTGKSSEAGAIRHGIALALRSFVDMETVEDMRIAGLLTRDRRVKERKKVAHRGARKRFAYRKR</sequence>